<evidence type="ECO:0000256" key="1">
    <source>
        <dbReference type="SAM" id="Phobius"/>
    </source>
</evidence>
<dbReference type="Proteomes" id="UP000653411">
    <property type="component" value="Unassembled WGS sequence"/>
</dbReference>
<protein>
    <submittedName>
        <fullName evidence="2">Uncharacterized protein</fullName>
    </submittedName>
</protein>
<proteinExistence type="predicted"/>
<reference evidence="2" key="2">
    <citation type="submission" date="2020-09" db="EMBL/GenBank/DDBJ databases">
        <authorList>
            <person name="Sun Q."/>
            <person name="Zhou Y."/>
        </authorList>
    </citation>
    <scope>NUCLEOTIDE SEQUENCE</scope>
    <source>
        <strain evidence="2">CGMCC 4.7110</strain>
    </source>
</reference>
<reference evidence="2" key="1">
    <citation type="journal article" date="2014" name="Int. J. Syst. Evol. Microbiol.">
        <title>Complete genome sequence of Corynebacterium casei LMG S-19264T (=DSM 44701T), isolated from a smear-ripened cheese.</title>
        <authorList>
            <consortium name="US DOE Joint Genome Institute (JGI-PGF)"/>
            <person name="Walter F."/>
            <person name="Albersmeier A."/>
            <person name="Kalinowski J."/>
            <person name="Ruckert C."/>
        </authorList>
    </citation>
    <scope>NUCLEOTIDE SEQUENCE</scope>
    <source>
        <strain evidence="2">CGMCC 4.7110</strain>
    </source>
</reference>
<name>A0A917XLN2_9ACTN</name>
<keyword evidence="3" id="KW-1185">Reference proteome</keyword>
<accession>A0A917XLN2</accession>
<dbReference type="EMBL" id="BMML01000026">
    <property type="protein sequence ID" value="GGN37551.1"/>
    <property type="molecule type" value="Genomic_DNA"/>
</dbReference>
<comment type="caution">
    <text evidence="2">The sequence shown here is derived from an EMBL/GenBank/DDBJ whole genome shotgun (WGS) entry which is preliminary data.</text>
</comment>
<gene>
    <name evidence="2" type="ORF">GCM10011578_081940</name>
</gene>
<sequence length="60" mass="6112">MAGPAVPGWAVATGRPGWAVAMCPPGWVVLAAGFVVTAVLGPRPVAWSAGFPRERAGPRM</sequence>
<keyword evidence="1" id="KW-0812">Transmembrane</keyword>
<evidence type="ECO:0000313" key="2">
    <source>
        <dbReference type="EMBL" id="GGN37551.1"/>
    </source>
</evidence>
<keyword evidence="1" id="KW-1133">Transmembrane helix</keyword>
<dbReference type="AlphaFoldDB" id="A0A917XLN2"/>
<evidence type="ECO:0000313" key="3">
    <source>
        <dbReference type="Proteomes" id="UP000653411"/>
    </source>
</evidence>
<feature type="transmembrane region" description="Helical" evidence="1">
    <location>
        <begin position="18"/>
        <end position="40"/>
    </location>
</feature>
<keyword evidence="1" id="KW-0472">Membrane</keyword>
<organism evidence="2 3">
    <name type="scientific">Streptomyces fuscichromogenes</name>
    <dbReference type="NCBI Taxonomy" id="1324013"/>
    <lineage>
        <taxon>Bacteria</taxon>
        <taxon>Bacillati</taxon>
        <taxon>Actinomycetota</taxon>
        <taxon>Actinomycetes</taxon>
        <taxon>Kitasatosporales</taxon>
        <taxon>Streptomycetaceae</taxon>
        <taxon>Streptomyces</taxon>
    </lineage>
</organism>
<dbReference type="RefSeq" id="WP_189268010.1">
    <property type="nucleotide sequence ID" value="NZ_BMML01000026.1"/>
</dbReference>